<name>A0A174LG98_9FIRM</name>
<reference evidence="2 3" key="1">
    <citation type="submission" date="2015-09" db="EMBL/GenBank/DDBJ databases">
        <authorList>
            <consortium name="Pathogen Informatics"/>
        </authorList>
    </citation>
    <scope>NUCLEOTIDE SEQUENCE [LARGE SCALE GENOMIC DNA]</scope>
    <source>
        <strain evidence="2 3">2789STDY5834939</strain>
    </source>
</reference>
<evidence type="ECO:0000259" key="1">
    <source>
        <dbReference type="Pfam" id="PF03811"/>
    </source>
</evidence>
<dbReference type="EMBL" id="CZBE01000001">
    <property type="protein sequence ID" value="CUP23163.1"/>
    <property type="molecule type" value="Genomic_DNA"/>
</dbReference>
<dbReference type="Proteomes" id="UP000095765">
    <property type="component" value="Unassembled WGS sequence"/>
</dbReference>
<feature type="domain" description="InsA N-terminal zinc ribbon" evidence="1">
    <location>
        <begin position="6"/>
        <end position="37"/>
    </location>
</feature>
<dbReference type="Pfam" id="PF03811">
    <property type="entry name" value="Zn_ribbon_InsA"/>
    <property type="match status" value="1"/>
</dbReference>
<evidence type="ECO:0000313" key="3">
    <source>
        <dbReference type="Proteomes" id="UP000095765"/>
    </source>
</evidence>
<protein>
    <submittedName>
        <fullName evidence="2">InsA N-terminal domain</fullName>
    </submittedName>
</protein>
<dbReference type="GO" id="GO:0006313">
    <property type="term" value="P:DNA transposition"/>
    <property type="evidence" value="ECO:0007669"/>
    <property type="project" value="InterPro"/>
</dbReference>
<dbReference type="InterPro" id="IPR003220">
    <property type="entry name" value="InsA_N_dom_Znf"/>
</dbReference>
<gene>
    <name evidence="2" type="ORF">ERS852551_00171</name>
</gene>
<sequence>MAKLYQICCPKCNNKTDFYRYGKNVHGRQKYQCKKCRYQWAENHLCELTGCPRTKEFLTCPVCGKAMYVHHNRDHYIPLFLHGQQVQALCLCAEAYGYFIAVHVQTVR</sequence>
<proteinExistence type="predicted"/>
<evidence type="ECO:0000313" key="2">
    <source>
        <dbReference type="EMBL" id="CUP23163.1"/>
    </source>
</evidence>
<dbReference type="AlphaFoldDB" id="A0A174LG98"/>
<organism evidence="2 3">
    <name type="scientific">Anaerotruncus colihominis</name>
    <dbReference type="NCBI Taxonomy" id="169435"/>
    <lineage>
        <taxon>Bacteria</taxon>
        <taxon>Bacillati</taxon>
        <taxon>Bacillota</taxon>
        <taxon>Clostridia</taxon>
        <taxon>Eubacteriales</taxon>
        <taxon>Oscillospiraceae</taxon>
        <taxon>Anaerotruncus</taxon>
    </lineage>
</organism>
<accession>A0A174LG98</accession>